<dbReference type="Pfam" id="PF08281">
    <property type="entry name" value="Sigma70_r4_2"/>
    <property type="match status" value="1"/>
</dbReference>
<keyword evidence="4" id="KW-0804">Transcription</keyword>
<evidence type="ECO:0000256" key="4">
    <source>
        <dbReference type="ARBA" id="ARBA00023163"/>
    </source>
</evidence>
<comment type="similarity">
    <text evidence="1">Belongs to the sigma-70 factor family. ECF subfamily.</text>
</comment>
<evidence type="ECO:0000313" key="7">
    <source>
        <dbReference type="EMBL" id="KAA6325806.1"/>
    </source>
</evidence>
<dbReference type="SUPFAM" id="SSF88659">
    <property type="entry name" value="Sigma3 and sigma4 domains of RNA polymerase sigma factors"/>
    <property type="match status" value="1"/>
</dbReference>
<evidence type="ECO:0000256" key="1">
    <source>
        <dbReference type="ARBA" id="ARBA00010641"/>
    </source>
</evidence>
<dbReference type="Pfam" id="PF04542">
    <property type="entry name" value="Sigma70_r2"/>
    <property type="match status" value="1"/>
</dbReference>
<dbReference type="GO" id="GO:0016987">
    <property type="term" value="F:sigma factor activity"/>
    <property type="evidence" value="ECO:0007669"/>
    <property type="project" value="UniProtKB-KW"/>
</dbReference>
<evidence type="ECO:0000256" key="2">
    <source>
        <dbReference type="ARBA" id="ARBA00023015"/>
    </source>
</evidence>
<feature type="domain" description="RNA polymerase sigma factor 70 region 4 type 2" evidence="6">
    <location>
        <begin position="137"/>
        <end position="189"/>
    </location>
</feature>
<proteinExistence type="inferred from homology"/>
<evidence type="ECO:0000259" key="6">
    <source>
        <dbReference type="Pfam" id="PF08281"/>
    </source>
</evidence>
<comment type="caution">
    <text evidence="7">The sequence shown here is derived from an EMBL/GenBank/DDBJ whole genome shotgun (WGS) entry which is preliminary data.</text>
</comment>
<dbReference type="GO" id="GO:0003677">
    <property type="term" value="F:DNA binding"/>
    <property type="evidence" value="ECO:0007669"/>
    <property type="project" value="InterPro"/>
</dbReference>
<organism evidence="7">
    <name type="scientific">termite gut metagenome</name>
    <dbReference type="NCBI Taxonomy" id="433724"/>
    <lineage>
        <taxon>unclassified sequences</taxon>
        <taxon>metagenomes</taxon>
        <taxon>organismal metagenomes</taxon>
    </lineage>
</organism>
<dbReference type="SUPFAM" id="SSF88946">
    <property type="entry name" value="Sigma2 domain of RNA polymerase sigma factors"/>
    <property type="match status" value="1"/>
</dbReference>
<dbReference type="InterPro" id="IPR013249">
    <property type="entry name" value="RNA_pol_sigma70_r4_t2"/>
</dbReference>
<keyword evidence="2" id="KW-0805">Transcription regulation</keyword>
<dbReference type="Gene3D" id="1.10.10.10">
    <property type="entry name" value="Winged helix-like DNA-binding domain superfamily/Winged helix DNA-binding domain"/>
    <property type="match status" value="1"/>
</dbReference>
<keyword evidence="3" id="KW-0731">Sigma factor</keyword>
<dbReference type="NCBIfam" id="TIGR02937">
    <property type="entry name" value="sigma70-ECF"/>
    <property type="match status" value="1"/>
</dbReference>
<dbReference type="InterPro" id="IPR039425">
    <property type="entry name" value="RNA_pol_sigma-70-like"/>
</dbReference>
<dbReference type="InterPro" id="IPR013325">
    <property type="entry name" value="RNA_pol_sigma_r2"/>
</dbReference>
<gene>
    <name evidence="7" type="ORF">EZS27_025017</name>
</gene>
<evidence type="ECO:0000259" key="5">
    <source>
        <dbReference type="Pfam" id="PF04542"/>
    </source>
</evidence>
<protein>
    <submittedName>
        <fullName evidence="7">ECF RNA polymerase sigma factor SigW</fullName>
    </submittedName>
</protein>
<dbReference type="InterPro" id="IPR007627">
    <property type="entry name" value="RNA_pol_sigma70_r2"/>
</dbReference>
<sequence>MIKKVDTQNTNADFTNQYDEQKVLALLQDENTQRNGFEWIVRQYGKPLYWQIRRMVFSHEDANDLLQNTFMKAWLNINYFRAEAKLSTWLHRIAFNECLTFLGKQSAVNSVSIDDPEAAMIQKLEGDAYFSGDRIHLLLQKALLTLPKKQRMVFNLKYYQDMKYEEMSEIFGTSVGALKASYHHAVKKIEKFITEAD</sequence>
<dbReference type="AlphaFoldDB" id="A0A5J4QVF3"/>
<dbReference type="Gene3D" id="1.10.1740.10">
    <property type="match status" value="1"/>
</dbReference>
<evidence type="ECO:0000256" key="3">
    <source>
        <dbReference type="ARBA" id="ARBA00023082"/>
    </source>
</evidence>
<reference evidence="7" key="1">
    <citation type="submission" date="2019-03" db="EMBL/GenBank/DDBJ databases">
        <title>Single cell metagenomics reveals metabolic interactions within the superorganism composed of flagellate Streblomastix strix and complex community of Bacteroidetes bacteria on its surface.</title>
        <authorList>
            <person name="Treitli S.C."/>
            <person name="Kolisko M."/>
            <person name="Husnik F."/>
            <person name="Keeling P."/>
            <person name="Hampl V."/>
        </authorList>
    </citation>
    <scope>NUCLEOTIDE SEQUENCE</scope>
    <source>
        <strain evidence="7">STM</strain>
    </source>
</reference>
<accession>A0A5J4QVF3</accession>
<name>A0A5J4QVF3_9ZZZZ</name>
<dbReference type="InterPro" id="IPR013324">
    <property type="entry name" value="RNA_pol_sigma_r3/r4-like"/>
</dbReference>
<dbReference type="InterPro" id="IPR014284">
    <property type="entry name" value="RNA_pol_sigma-70_dom"/>
</dbReference>
<feature type="domain" description="RNA polymerase sigma-70 region 2" evidence="5">
    <location>
        <begin position="40"/>
        <end position="106"/>
    </location>
</feature>
<dbReference type="EMBL" id="SNRY01002289">
    <property type="protein sequence ID" value="KAA6325806.1"/>
    <property type="molecule type" value="Genomic_DNA"/>
</dbReference>
<dbReference type="GO" id="GO:0006352">
    <property type="term" value="P:DNA-templated transcription initiation"/>
    <property type="evidence" value="ECO:0007669"/>
    <property type="project" value="InterPro"/>
</dbReference>
<dbReference type="PANTHER" id="PTHR43133:SF51">
    <property type="entry name" value="RNA POLYMERASE SIGMA FACTOR"/>
    <property type="match status" value="1"/>
</dbReference>
<dbReference type="PANTHER" id="PTHR43133">
    <property type="entry name" value="RNA POLYMERASE ECF-TYPE SIGMA FACTO"/>
    <property type="match status" value="1"/>
</dbReference>
<dbReference type="InterPro" id="IPR036388">
    <property type="entry name" value="WH-like_DNA-bd_sf"/>
</dbReference>